<gene>
    <name evidence="1" type="ORF">HNQ08_003046</name>
</gene>
<evidence type="ECO:0000313" key="1">
    <source>
        <dbReference type="EMBL" id="MBB5363939.1"/>
    </source>
</evidence>
<dbReference type="AlphaFoldDB" id="A0A7W8JYB6"/>
<comment type="caution">
    <text evidence="1">The sequence shown here is derived from an EMBL/GenBank/DDBJ whole genome shotgun (WGS) entry which is preliminary data.</text>
</comment>
<keyword evidence="2" id="KW-1185">Reference proteome</keyword>
<organism evidence="1 2">
    <name type="scientific">Deinococcus humi</name>
    <dbReference type="NCBI Taxonomy" id="662880"/>
    <lineage>
        <taxon>Bacteria</taxon>
        <taxon>Thermotogati</taxon>
        <taxon>Deinococcota</taxon>
        <taxon>Deinococci</taxon>
        <taxon>Deinococcales</taxon>
        <taxon>Deinococcaceae</taxon>
        <taxon>Deinococcus</taxon>
    </lineage>
</organism>
<accession>A0A7W8JYB6</accession>
<proteinExistence type="predicted"/>
<dbReference type="Gene3D" id="1.10.10.10">
    <property type="entry name" value="Winged helix-like DNA-binding domain superfamily/Winged helix DNA-binding domain"/>
    <property type="match status" value="1"/>
</dbReference>
<dbReference type="RefSeq" id="WP_184133624.1">
    <property type="nucleotide sequence ID" value="NZ_JACHFL010000007.1"/>
</dbReference>
<dbReference type="SUPFAM" id="SSF46785">
    <property type="entry name" value="Winged helix' DNA-binding domain"/>
    <property type="match status" value="1"/>
</dbReference>
<dbReference type="InterPro" id="IPR036390">
    <property type="entry name" value="WH_DNA-bd_sf"/>
</dbReference>
<sequence>MNGVRTANAEQATLLLDVKLHPLLDLLMHAECSASEVAAHLNVSVQRAHYLLGKLIQADIAVIERQDARAGRSIKRYRMPGRWFIPYEVTGAETLEAFASAQLLPRLEIVIAHSARVLHQHSPHWGFWLESNAENLSLLIGDGHGPAHELFFGDEPFFLNIGHMHLSREKATELKRRLWAVLEDFEIEETPGAPEYTVALMLVRGAVN</sequence>
<dbReference type="EMBL" id="JACHFL010000007">
    <property type="protein sequence ID" value="MBB5363939.1"/>
    <property type="molecule type" value="Genomic_DNA"/>
</dbReference>
<dbReference type="Proteomes" id="UP000552709">
    <property type="component" value="Unassembled WGS sequence"/>
</dbReference>
<evidence type="ECO:0008006" key="3">
    <source>
        <dbReference type="Google" id="ProtNLM"/>
    </source>
</evidence>
<name>A0A7W8JYB6_9DEIO</name>
<evidence type="ECO:0000313" key="2">
    <source>
        <dbReference type="Proteomes" id="UP000552709"/>
    </source>
</evidence>
<reference evidence="1 2" key="1">
    <citation type="submission" date="2020-08" db="EMBL/GenBank/DDBJ databases">
        <title>Genomic Encyclopedia of Type Strains, Phase IV (KMG-IV): sequencing the most valuable type-strain genomes for metagenomic binning, comparative biology and taxonomic classification.</title>
        <authorList>
            <person name="Goeker M."/>
        </authorList>
    </citation>
    <scope>NUCLEOTIDE SEQUENCE [LARGE SCALE GENOMIC DNA]</scope>
    <source>
        <strain evidence="1 2">DSM 27939</strain>
    </source>
</reference>
<dbReference type="CDD" id="cd00090">
    <property type="entry name" value="HTH_ARSR"/>
    <property type="match status" value="1"/>
</dbReference>
<dbReference type="InterPro" id="IPR011991">
    <property type="entry name" value="ArsR-like_HTH"/>
</dbReference>
<protein>
    <recommendedName>
        <fullName evidence="3">ArsR family transcriptional regulator</fullName>
    </recommendedName>
</protein>
<dbReference type="InterPro" id="IPR036388">
    <property type="entry name" value="WH-like_DNA-bd_sf"/>
</dbReference>